<dbReference type="SUPFAM" id="SSF46955">
    <property type="entry name" value="Putative DNA-binding domain"/>
    <property type="match status" value="1"/>
</dbReference>
<dbReference type="PANTHER" id="PTHR30204:SF94">
    <property type="entry name" value="HEAVY METAL-DEPENDENT TRANSCRIPTIONAL REGULATOR HI_0293-RELATED"/>
    <property type="match status" value="1"/>
</dbReference>
<organism evidence="6 7">
    <name type="scientific">Clostridium botulinum C/D str. DC5</name>
    <dbReference type="NCBI Taxonomy" id="1443128"/>
    <lineage>
        <taxon>Bacteria</taxon>
        <taxon>Bacillati</taxon>
        <taxon>Bacillota</taxon>
        <taxon>Clostridia</taxon>
        <taxon>Eubacteriales</taxon>
        <taxon>Clostridiaceae</taxon>
        <taxon>Clostridium</taxon>
    </lineage>
</organism>
<protein>
    <submittedName>
        <fullName evidence="6">Transcriptional regulator</fullName>
    </submittedName>
</protein>
<feature type="coiled-coil region" evidence="4">
    <location>
        <begin position="273"/>
        <end position="300"/>
    </location>
</feature>
<dbReference type="CDD" id="cd00592">
    <property type="entry name" value="HTH_MerR-like"/>
    <property type="match status" value="1"/>
</dbReference>
<evidence type="ECO:0000256" key="4">
    <source>
        <dbReference type="SAM" id="Coils"/>
    </source>
</evidence>
<evidence type="ECO:0000313" key="7">
    <source>
        <dbReference type="Proteomes" id="UP000030014"/>
    </source>
</evidence>
<dbReference type="RefSeq" id="WP_039259177.1">
    <property type="nucleotide sequence ID" value="NZ_JDRY01000020.1"/>
</dbReference>
<feature type="domain" description="HTH merR-type" evidence="5">
    <location>
        <begin position="1"/>
        <end position="69"/>
    </location>
</feature>
<dbReference type="Pfam" id="PF13411">
    <property type="entry name" value="MerR_1"/>
    <property type="match status" value="1"/>
</dbReference>
<evidence type="ECO:0000256" key="2">
    <source>
        <dbReference type="ARBA" id="ARBA00023125"/>
    </source>
</evidence>
<dbReference type="InterPro" id="IPR047057">
    <property type="entry name" value="MerR_fam"/>
</dbReference>
<keyword evidence="3" id="KW-0804">Transcription</keyword>
<sequence length="316" mass="36891">MNIKLASEKTGLTKKAIKYYESVGLINPSKNSENNYRDYTEEDIIKLNLIASLRILDIPISEIKLLIEGNKTIDKVMKDTLKTINDSISNLEKSKLIISNIIEKENKDFYVVGEEVKKLRETLEYSMEEKREYIYETLIRIFPGNFGSIVVSIYEPFLKIYIDNDEKKEAWIKLVDILDDLECVDESNPMFVKLANIDYDKLDNSVGNIKTNIYNILNGGEEEIEKQKKAMVEACKELYSNEAWKKSFNENCDMAQDMFETNGEKLNEFDKCLEILNEDCKRYNEIMKKINDEVNEEVKKEFGFTREKFLKSLSKN</sequence>
<dbReference type="PROSITE" id="PS50937">
    <property type="entry name" value="HTH_MERR_2"/>
    <property type="match status" value="1"/>
</dbReference>
<dbReference type="Proteomes" id="UP000030014">
    <property type="component" value="Unassembled WGS sequence"/>
</dbReference>
<dbReference type="SMART" id="SM00422">
    <property type="entry name" value="HTH_MERR"/>
    <property type="match status" value="1"/>
</dbReference>
<dbReference type="InterPro" id="IPR000551">
    <property type="entry name" value="MerR-type_HTH_dom"/>
</dbReference>
<keyword evidence="1" id="KW-0805">Transcription regulation</keyword>
<keyword evidence="4" id="KW-0175">Coiled coil</keyword>
<dbReference type="Gene3D" id="1.10.1660.10">
    <property type="match status" value="1"/>
</dbReference>
<dbReference type="GO" id="GO:0003700">
    <property type="term" value="F:DNA-binding transcription factor activity"/>
    <property type="evidence" value="ECO:0007669"/>
    <property type="project" value="InterPro"/>
</dbReference>
<dbReference type="PANTHER" id="PTHR30204">
    <property type="entry name" value="REDOX-CYCLING DRUG-SENSING TRANSCRIPTIONAL ACTIVATOR SOXR"/>
    <property type="match status" value="1"/>
</dbReference>
<evidence type="ECO:0000259" key="5">
    <source>
        <dbReference type="PROSITE" id="PS50937"/>
    </source>
</evidence>
<dbReference type="GO" id="GO:0003677">
    <property type="term" value="F:DNA binding"/>
    <property type="evidence" value="ECO:0007669"/>
    <property type="project" value="UniProtKB-KW"/>
</dbReference>
<dbReference type="AlphaFoldDB" id="A0A0A0IGD3"/>
<keyword evidence="2" id="KW-0238">DNA-binding</keyword>
<comment type="caution">
    <text evidence="6">The sequence shown here is derived from an EMBL/GenBank/DDBJ whole genome shotgun (WGS) entry which is preliminary data.</text>
</comment>
<dbReference type="EMBL" id="JDRY01000020">
    <property type="protein sequence ID" value="KGN00545.1"/>
    <property type="molecule type" value="Genomic_DNA"/>
</dbReference>
<dbReference type="InterPro" id="IPR009061">
    <property type="entry name" value="DNA-bd_dom_put_sf"/>
</dbReference>
<evidence type="ECO:0000256" key="1">
    <source>
        <dbReference type="ARBA" id="ARBA00023015"/>
    </source>
</evidence>
<proteinExistence type="predicted"/>
<reference evidence="6 7" key="1">
    <citation type="submission" date="2014-01" db="EMBL/GenBank/DDBJ databases">
        <title>Plasmidome dynamics in the species complex Clostridium novyi sensu lato converts strains of independent lineages into distinctly different pathogens.</title>
        <authorList>
            <person name="Skarin H."/>
            <person name="Segerman B."/>
        </authorList>
    </citation>
    <scope>NUCLEOTIDE SEQUENCE [LARGE SCALE GENOMIC DNA]</scope>
    <source>
        <strain evidence="6 7">DC5</strain>
    </source>
</reference>
<name>A0A0A0IGD3_CLOBO</name>
<evidence type="ECO:0000313" key="6">
    <source>
        <dbReference type="EMBL" id="KGN00545.1"/>
    </source>
</evidence>
<evidence type="ECO:0000256" key="3">
    <source>
        <dbReference type="ARBA" id="ARBA00023163"/>
    </source>
</evidence>
<gene>
    <name evidence="6" type="ORF">Z955_03310</name>
</gene>
<accession>A0A0A0IGD3</accession>